<protein>
    <submittedName>
        <fullName evidence="4">DnaB-like helicase N-terminal domain-containing protein</fullName>
    </submittedName>
</protein>
<dbReference type="InterPro" id="IPR036185">
    <property type="entry name" value="DNA_heli_DnaB-like_N_sf"/>
</dbReference>
<dbReference type="EMBL" id="JAQOSQ010000060">
    <property type="protein sequence ID" value="MDJ1185897.1"/>
    <property type="molecule type" value="Genomic_DNA"/>
</dbReference>
<keyword evidence="1" id="KW-0235">DNA replication</keyword>
<dbReference type="Pfam" id="PF13481">
    <property type="entry name" value="AAA_25"/>
    <property type="match status" value="1"/>
</dbReference>
<sequence>MVFAAQLIMQNILYKRLYDRPALESIPPANVEAEESILGGILLDPNSFDLIALARVDLSPEVFSLISHQIIFEQAVFLNKAGLPTDFRTMHSHLDDRGLLEKIGGQSKLIQLMDRTVSTVNIDEYVKLIFDKYQRRKIIELGNELTALAYNGVSTVEEMDEKRQELSVYIQKGGIRRGLDMQLLDREMQEIGEEDSLYRDLRLKNMAKRWGFSLKDLKDMHCKWVLSNLLKPQYFTLDSYHQHCKEMKTDWILPGFIPRQSQTCFYGPGGVGKTRMIHAIIYALIAGIAWGDYEVDGPKRVLVVQSDQGDRENHQMLDIQGFYALTPEQRERYAVITNWTTSKLGYLKKRIEEHKPDLVVFDSLTTVNVDTVTDENSMRYATPLIHWKRLAQEYNCSNIVLHHANKGGGMRGTTAIHNTVDEVWRLSHRNERPNGT</sequence>
<evidence type="ECO:0000313" key="4">
    <source>
        <dbReference type="EMBL" id="MDJ1185897.1"/>
    </source>
</evidence>
<reference evidence="4 5" key="1">
    <citation type="submission" date="2023-01" db="EMBL/GenBank/DDBJ databases">
        <title>Novel diversity within Roseofilum (Cyanobacteria; Desertifilaceae) from marine benthic mats with descriptions of four novel species.</title>
        <authorList>
            <person name="Wang Y."/>
            <person name="Berthold D.E."/>
            <person name="Hu J."/>
            <person name="Lefler F.W."/>
            <person name="Laughinghouse H.D. IV."/>
        </authorList>
    </citation>
    <scope>NUCLEOTIDE SEQUENCE [LARGE SCALE GENOMIC DNA]</scope>
    <source>
        <strain evidence="4 5">BLCC-M143</strain>
    </source>
</reference>
<dbReference type="Pfam" id="PF00772">
    <property type="entry name" value="DnaB"/>
    <property type="match status" value="1"/>
</dbReference>
<dbReference type="PANTHER" id="PTHR30153">
    <property type="entry name" value="REPLICATIVE DNA HELICASE DNAB"/>
    <property type="match status" value="1"/>
</dbReference>
<proteinExistence type="predicted"/>
<evidence type="ECO:0000259" key="3">
    <source>
        <dbReference type="Pfam" id="PF00772"/>
    </source>
</evidence>
<dbReference type="Gene3D" id="3.40.50.300">
    <property type="entry name" value="P-loop containing nucleotide triphosphate hydrolases"/>
    <property type="match status" value="1"/>
</dbReference>
<dbReference type="InterPro" id="IPR007693">
    <property type="entry name" value="DNA_helicase_DnaB-like_N"/>
</dbReference>
<dbReference type="SUPFAM" id="SSF48024">
    <property type="entry name" value="N-terminal domain of DnaB helicase"/>
    <property type="match status" value="1"/>
</dbReference>
<keyword evidence="2" id="KW-0238">DNA-binding</keyword>
<name>A0ABT7C358_9CYAN</name>
<organism evidence="4 5">
    <name type="scientific">Roseofilum casamattae BLCC-M143</name>
    <dbReference type="NCBI Taxonomy" id="3022442"/>
    <lineage>
        <taxon>Bacteria</taxon>
        <taxon>Bacillati</taxon>
        <taxon>Cyanobacteriota</taxon>
        <taxon>Cyanophyceae</taxon>
        <taxon>Desertifilales</taxon>
        <taxon>Desertifilaceae</taxon>
        <taxon>Roseofilum</taxon>
        <taxon>Roseofilum casamattae</taxon>
    </lineage>
</organism>
<dbReference type="InterPro" id="IPR027417">
    <property type="entry name" value="P-loop_NTPase"/>
</dbReference>
<accession>A0ABT7C358</accession>
<gene>
    <name evidence="4" type="ORF">PMH09_22200</name>
</gene>
<dbReference type="Gene3D" id="1.10.860.10">
    <property type="entry name" value="DNAb Helicase, Chain A"/>
    <property type="match status" value="1"/>
</dbReference>
<evidence type="ECO:0000256" key="1">
    <source>
        <dbReference type="ARBA" id="ARBA00022705"/>
    </source>
</evidence>
<keyword evidence="5" id="KW-1185">Reference proteome</keyword>
<evidence type="ECO:0000256" key="2">
    <source>
        <dbReference type="ARBA" id="ARBA00023125"/>
    </source>
</evidence>
<dbReference type="Proteomes" id="UP001232992">
    <property type="component" value="Unassembled WGS sequence"/>
</dbReference>
<dbReference type="RefSeq" id="WP_283760532.1">
    <property type="nucleotide sequence ID" value="NZ_JAQOSQ010000060.1"/>
</dbReference>
<evidence type="ECO:0000313" key="5">
    <source>
        <dbReference type="Proteomes" id="UP001232992"/>
    </source>
</evidence>
<comment type="caution">
    <text evidence="4">The sequence shown here is derived from an EMBL/GenBank/DDBJ whole genome shotgun (WGS) entry which is preliminary data.</text>
</comment>
<dbReference type="InterPro" id="IPR016136">
    <property type="entry name" value="DNA_helicase_N/primase_C"/>
</dbReference>
<feature type="domain" description="DNA helicase DnaB-like N-terminal" evidence="3">
    <location>
        <begin position="27"/>
        <end position="130"/>
    </location>
</feature>
<dbReference type="SUPFAM" id="SSF52540">
    <property type="entry name" value="P-loop containing nucleoside triphosphate hydrolases"/>
    <property type="match status" value="1"/>
</dbReference>
<dbReference type="PANTHER" id="PTHR30153:SF2">
    <property type="entry name" value="REPLICATIVE DNA HELICASE"/>
    <property type="match status" value="1"/>
</dbReference>